<protein>
    <recommendedName>
        <fullName evidence="4">Mechanosensitive ion channel protein 2/3 C-terminal domain-containing protein</fullName>
    </recommendedName>
</protein>
<dbReference type="Pfam" id="PF24956">
    <property type="entry name" value="Msl2-3_C"/>
    <property type="match status" value="1"/>
</dbReference>
<reference evidence="5 7" key="2">
    <citation type="journal article" date="2014" name="BMC Genomics">
        <title>An improved genome release (version Mt4.0) for the model legume Medicago truncatula.</title>
        <authorList>
            <person name="Tang H."/>
            <person name="Krishnakumar V."/>
            <person name="Bidwell S."/>
            <person name="Rosen B."/>
            <person name="Chan A."/>
            <person name="Zhou S."/>
            <person name="Gentzbittel L."/>
            <person name="Childs K.L."/>
            <person name="Yandell M."/>
            <person name="Gundlach H."/>
            <person name="Mayer K.F."/>
            <person name="Schwartz D.C."/>
            <person name="Town C.D."/>
        </authorList>
    </citation>
    <scope>GENOME REANNOTATION</scope>
    <source>
        <strain evidence="6 7">cv. Jemalong A17</strain>
    </source>
</reference>
<feature type="domain" description="Mechanosensitive ion channel protein 2/3 C-terminal" evidence="4">
    <location>
        <begin position="103"/>
        <end position="161"/>
    </location>
</feature>
<name>G7J3W9_MEDTR</name>
<evidence type="ECO:0000259" key="4">
    <source>
        <dbReference type="Pfam" id="PF24956"/>
    </source>
</evidence>
<dbReference type="PANTHER" id="PTHR43634:SF2">
    <property type="entry name" value="LOW CONDUCTANCE MECHANOSENSITIVE CHANNEL YNAI"/>
    <property type="match status" value="1"/>
</dbReference>
<proteinExistence type="inferred from homology"/>
<feature type="region of interest" description="Disordered" evidence="3">
    <location>
        <begin position="1"/>
        <end position="29"/>
    </location>
</feature>
<dbReference type="EnsemblPlants" id="AES73064">
    <property type="protein sequence ID" value="AES73064"/>
    <property type="gene ID" value="MTR_3g099260"/>
</dbReference>
<organism evidence="5 7">
    <name type="scientific">Medicago truncatula</name>
    <name type="common">Barrel medic</name>
    <name type="synonym">Medicago tribuloides</name>
    <dbReference type="NCBI Taxonomy" id="3880"/>
    <lineage>
        <taxon>Eukaryota</taxon>
        <taxon>Viridiplantae</taxon>
        <taxon>Streptophyta</taxon>
        <taxon>Embryophyta</taxon>
        <taxon>Tracheophyta</taxon>
        <taxon>Spermatophyta</taxon>
        <taxon>Magnoliopsida</taxon>
        <taxon>eudicotyledons</taxon>
        <taxon>Gunneridae</taxon>
        <taxon>Pentapetalae</taxon>
        <taxon>rosids</taxon>
        <taxon>fabids</taxon>
        <taxon>Fabales</taxon>
        <taxon>Fabaceae</taxon>
        <taxon>Papilionoideae</taxon>
        <taxon>50 kb inversion clade</taxon>
        <taxon>NPAAA clade</taxon>
        <taxon>Hologalegina</taxon>
        <taxon>IRL clade</taxon>
        <taxon>Trifolieae</taxon>
        <taxon>Medicago</taxon>
    </lineage>
</organism>
<evidence type="ECO:0000256" key="2">
    <source>
        <dbReference type="ARBA" id="ARBA00008017"/>
    </source>
</evidence>
<comment type="similarity">
    <text evidence="2">Belongs to the MscS (TC 1.A.23) family.</text>
</comment>
<dbReference type="GO" id="GO:0016020">
    <property type="term" value="C:membrane"/>
    <property type="evidence" value="ECO:0007669"/>
    <property type="project" value="UniProtKB-SubCell"/>
</dbReference>
<dbReference type="STRING" id="3880.G7J3W9"/>
<evidence type="ECO:0000256" key="3">
    <source>
        <dbReference type="SAM" id="MobiDB-lite"/>
    </source>
</evidence>
<sequence>MVDESSLTLPPPKSRHDLNPSMGKSPSGVESIDTMISDSTVENVTLSSIPSILTVRSVVSQTSVFFCNVDRVQFCDGEIVMIPTHNFTTNIVRNHTHDGYLNIYIPVERLNITKLKIILTKMCDVLSKSSYVEQEKFHRRVYFDDVPGKGTVRILIDCYLK</sequence>
<dbReference type="Proteomes" id="UP000002051">
    <property type="component" value="Chromosome 3"/>
</dbReference>
<comment type="subcellular location">
    <subcellularLocation>
        <location evidence="1">Membrane</location>
        <topology evidence="1">Multi-pass membrane protein</topology>
    </subcellularLocation>
</comment>
<keyword evidence="7" id="KW-1185">Reference proteome</keyword>
<evidence type="ECO:0000313" key="6">
    <source>
        <dbReference type="EnsemblPlants" id="AES73064"/>
    </source>
</evidence>
<dbReference type="EMBL" id="CM001219">
    <property type="protein sequence ID" value="AES73064.1"/>
    <property type="molecule type" value="Genomic_DNA"/>
</dbReference>
<dbReference type="PANTHER" id="PTHR43634">
    <property type="entry name" value="OW CONDUCTANCE MECHANOSENSITIVE CHANNEL"/>
    <property type="match status" value="1"/>
</dbReference>
<evidence type="ECO:0000256" key="1">
    <source>
        <dbReference type="ARBA" id="ARBA00004141"/>
    </source>
</evidence>
<reference evidence="6" key="3">
    <citation type="submission" date="2015-04" db="UniProtKB">
        <authorList>
            <consortium name="EnsemblPlants"/>
        </authorList>
    </citation>
    <scope>IDENTIFICATION</scope>
    <source>
        <strain evidence="6">cv. Jemalong A17</strain>
    </source>
</reference>
<dbReference type="InterPro" id="IPR056876">
    <property type="entry name" value="Msl2-3_C"/>
</dbReference>
<dbReference type="AlphaFoldDB" id="G7J3W9"/>
<accession>G7J3W9</accession>
<dbReference type="InterPro" id="IPR045042">
    <property type="entry name" value="YnaI-like"/>
</dbReference>
<evidence type="ECO:0000313" key="7">
    <source>
        <dbReference type="Proteomes" id="UP000002051"/>
    </source>
</evidence>
<dbReference type="HOGENOM" id="CLU_1646232_0_0_1"/>
<reference evidence="5 7" key="1">
    <citation type="journal article" date="2011" name="Nature">
        <title>The Medicago genome provides insight into the evolution of rhizobial symbioses.</title>
        <authorList>
            <person name="Young N.D."/>
            <person name="Debelle F."/>
            <person name="Oldroyd G.E."/>
            <person name="Geurts R."/>
            <person name="Cannon S.B."/>
            <person name="Udvardi M.K."/>
            <person name="Benedito V.A."/>
            <person name="Mayer K.F."/>
            <person name="Gouzy J."/>
            <person name="Schoof H."/>
            <person name="Van de Peer Y."/>
            <person name="Proost S."/>
            <person name="Cook D.R."/>
            <person name="Meyers B.C."/>
            <person name="Spannagl M."/>
            <person name="Cheung F."/>
            <person name="De Mita S."/>
            <person name="Krishnakumar V."/>
            <person name="Gundlach H."/>
            <person name="Zhou S."/>
            <person name="Mudge J."/>
            <person name="Bharti A.K."/>
            <person name="Murray J.D."/>
            <person name="Naoumkina M.A."/>
            <person name="Rosen B."/>
            <person name="Silverstein K.A."/>
            <person name="Tang H."/>
            <person name="Rombauts S."/>
            <person name="Zhao P.X."/>
            <person name="Zhou P."/>
            <person name="Barbe V."/>
            <person name="Bardou P."/>
            <person name="Bechner M."/>
            <person name="Bellec A."/>
            <person name="Berger A."/>
            <person name="Berges H."/>
            <person name="Bidwell S."/>
            <person name="Bisseling T."/>
            <person name="Choisne N."/>
            <person name="Couloux A."/>
            <person name="Denny R."/>
            <person name="Deshpande S."/>
            <person name="Dai X."/>
            <person name="Doyle J.J."/>
            <person name="Dudez A.M."/>
            <person name="Farmer A.D."/>
            <person name="Fouteau S."/>
            <person name="Franken C."/>
            <person name="Gibelin C."/>
            <person name="Gish J."/>
            <person name="Goldstein S."/>
            <person name="Gonzalez A.J."/>
            <person name="Green P.J."/>
            <person name="Hallab A."/>
            <person name="Hartog M."/>
            <person name="Hua A."/>
            <person name="Humphray S.J."/>
            <person name="Jeong D.H."/>
            <person name="Jing Y."/>
            <person name="Jocker A."/>
            <person name="Kenton S.M."/>
            <person name="Kim D.J."/>
            <person name="Klee K."/>
            <person name="Lai H."/>
            <person name="Lang C."/>
            <person name="Lin S."/>
            <person name="Macmil S.L."/>
            <person name="Magdelenat G."/>
            <person name="Matthews L."/>
            <person name="McCorrison J."/>
            <person name="Monaghan E.L."/>
            <person name="Mun J.H."/>
            <person name="Najar F.Z."/>
            <person name="Nicholson C."/>
            <person name="Noirot C."/>
            <person name="O'Bleness M."/>
            <person name="Paule C.R."/>
            <person name="Poulain J."/>
            <person name="Prion F."/>
            <person name="Qin B."/>
            <person name="Qu C."/>
            <person name="Retzel E.F."/>
            <person name="Riddle C."/>
            <person name="Sallet E."/>
            <person name="Samain S."/>
            <person name="Samson N."/>
            <person name="Sanders I."/>
            <person name="Saurat O."/>
            <person name="Scarpelli C."/>
            <person name="Schiex T."/>
            <person name="Segurens B."/>
            <person name="Severin A.J."/>
            <person name="Sherrier D.J."/>
            <person name="Shi R."/>
            <person name="Sims S."/>
            <person name="Singer S.R."/>
            <person name="Sinharoy S."/>
            <person name="Sterck L."/>
            <person name="Viollet A."/>
            <person name="Wang B.B."/>
            <person name="Wang K."/>
            <person name="Wang M."/>
            <person name="Wang X."/>
            <person name="Warfsmann J."/>
            <person name="Weissenbach J."/>
            <person name="White D.D."/>
            <person name="White J.D."/>
            <person name="Wiley G.B."/>
            <person name="Wincker P."/>
            <person name="Xing Y."/>
            <person name="Yang L."/>
            <person name="Yao Z."/>
            <person name="Ying F."/>
            <person name="Zhai J."/>
            <person name="Zhou L."/>
            <person name="Zuber A."/>
            <person name="Denarie J."/>
            <person name="Dixon R.A."/>
            <person name="May G.D."/>
            <person name="Schwartz D.C."/>
            <person name="Rogers J."/>
            <person name="Quetier F."/>
            <person name="Town C.D."/>
            <person name="Roe B.A."/>
        </authorList>
    </citation>
    <scope>NUCLEOTIDE SEQUENCE [LARGE SCALE GENOMIC DNA]</scope>
    <source>
        <strain evidence="5">A17</strain>
        <strain evidence="6 7">cv. Jemalong A17</strain>
    </source>
</reference>
<dbReference type="PaxDb" id="3880-AES73064"/>
<gene>
    <name evidence="5" type="ordered locus">MTR_3g099260</name>
</gene>
<evidence type="ECO:0000313" key="5">
    <source>
        <dbReference type="EMBL" id="AES73064.1"/>
    </source>
</evidence>